<dbReference type="GO" id="GO:0010468">
    <property type="term" value="P:regulation of gene expression"/>
    <property type="evidence" value="ECO:0007669"/>
    <property type="project" value="TreeGrafter"/>
</dbReference>
<evidence type="ECO:0000313" key="13">
    <source>
        <dbReference type="EMBL" id="KAJ8040581.1"/>
    </source>
</evidence>
<sequence>MEEIHLKRRVLDHSSELLLTWWDESNNHQEGLLISCKCKNNCSSGTTAGNSQTPTSTATTSTNSQESDGILFREKLNIRSSPFISKFMDSSCSGVALYADANGLTQPSTTTSAVGISQPRIINIQPQPTIPKMEVVHAPQATGDIGVSSVMISSHAENAINWRNKRPYPCDYCGKPFRTSYEKRRHEMIHTGDRPWKCTECNKAFVDRACLRNHMRKRHLGEKPYKCAFCDITFFDTMNRAKHERTHEERQKTMKSERAEAIQVKQEQGDPSVAIVEVGEQLRQELLHATEQLGVAGNGDTTVLKQEELAQANESNDSEMADVFDITVIPDQSATLAAAEGSKPASA</sequence>
<comment type="caution">
    <text evidence="13">The sequence shown here is derived from an EMBL/GenBank/DDBJ whole genome shotgun (WGS) entry which is preliminary data.</text>
</comment>
<keyword evidence="8" id="KW-0804">Transcription</keyword>
<dbReference type="GO" id="GO:0005634">
    <property type="term" value="C:nucleus"/>
    <property type="evidence" value="ECO:0007669"/>
    <property type="project" value="UniProtKB-SubCell"/>
</dbReference>
<protein>
    <recommendedName>
        <fullName evidence="12">C2H2-type domain-containing protein</fullName>
    </recommendedName>
</protein>
<evidence type="ECO:0000256" key="2">
    <source>
        <dbReference type="ARBA" id="ARBA00006991"/>
    </source>
</evidence>
<dbReference type="AlphaFoldDB" id="A0A9Q1C9L4"/>
<keyword evidence="7" id="KW-0805">Transcription regulation</keyword>
<keyword evidence="4" id="KW-0677">Repeat</keyword>
<dbReference type="SUPFAM" id="SSF57667">
    <property type="entry name" value="beta-beta-alpha zinc fingers"/>
    <property type="match status" value="2"/>
</dbReference>
<evidence type="ECO:0000313" key="14">
    <source>
        <dbReference type="Proteomes" id="UP001152320"/>
    </source>
</evidence>
<feature type="domain" description="C2H2-type" evidence="12">
    <location>
        <begin position="168"/>
        <end position="195"/>
    </location>
</feature>
<organism evidence="13 14">
    <name type="scientific">Holothuria leucospilota</name>
    <name type="common">Black long sea cucumber</name>
    <name type="synonym">Mertensiothuria leucospilota</name>
    <dbReference type="NCBI Taxonomy" id="206669"/>
    <lineage>
        <taxon>Eukaryota</taxon>
        <taxon>Metazoa</taxon>
        <taxon>Echinodermata</taxon>
        <taxon>Eleutherozoa</taxon>
        <taxon>Echinozoa</taxon>
        <taxon>Holothuroidea</taxon>
        <taxon>Aspidochirotacea</taxon>
        <taxon>Aspidochirotida</taxon>
        <taxon>Holothuriidae</taxon>
        <taxon>Holothuria</taxon>
    </lineage>
</organism>
<evidence type="ECO:0000256" key="8">
    <source>
        <dbReference type="ARBA" id="ARBA00023163"/>
    </source>
</evidence>
<evidence type="ECO:0000259" key="12">
    <source>
        <dbReference type="PROSITE" id="PS50157"/>
    </source>
</evidence>
<dbReference type="FunFam" id="3.30.160.60:FF:000624">
    <property type="entry name" value="zinc finger protein 697"/>
    <property type="match status" value="1"/>
</dbReference>
<evidence type="ECO:0000256" key="9">
    <source>
        <dbReference type="ARBA" id="ARBA00023242"/>
    </source>
</evidence>
<evidence type="ECO:0000256" key="1">
    <source>
        <dbReference type="ARBA" id="ARBA00004123"/>
    </source>
</evidence>
<comment type="similarity">
    <text evidence="2">Belongs to the krueppel C2H2-type zinc-finger protein family.</text>
</comment>
<evidence type="ECO:0000256" key="10">
    <source>
        <dbReference type="PROSITE-ProRule" id="PRU00042"/>
    </source>
</evidence>
<keyword evidence="14" id="KW-1185">Reference proteome</keyword>
<dbReference type="PANTHER" id="PTHR16515">
    <property type="entry name" value="PR DOMAIN ZINC FINGER PROTEIN"/>
    <property type="match status" value="1"/>
</dbReference>
<dbReference type="PANTHER" id="PTHR16515:SF49">
    <property type="entry name" value="GASTRULA ZINC FINGER PROTEIN XLCGF49.1-LIKE-RELATED"/>
    <property type="match status" value="1"/>
</dbReference>
<feature type="compositionally biased region" description="Low complexity" evidence="11">
    <location>
        <begin position="50"/>
        <end position="66"/>
    </location>
</feature>
<evidence type="ECO:0000256" key="4">
    <source>
        <dbReference type="ARBA" id="ARBA00022737"/>
    </source>
</evidence>
<evidence type="ECO:0000256" key="11">
    <source>
        <dbReference type="SAM" id="MobiDB-lite"/>
    </source>
</evidence>
<dbReference type="InterPro" id="IPR050331">
    <property type="entry name" value="Zinc_finger"/>
</dbReference>
<dbReference type="InterPro" id="IPR036236">
    <property type="entry name" value="Znf_C2H2_sf"/>
</dbReference>
<keyword evidence="3" id="KW-0479">Metal-binding</keyword>
<dbReference type="PROSITE" id="PS00028">
    <property type="entry name" value="ZINC_FINGER_C2H2_1"/>
    <property type="match status" value="3"/>
</dbReference>
<dbReference type="Gene3D" id="3.30.160.60">
    <property type="entry name" value="Classic Zinc Finger"/>
    <property type="match status" value="3"/>
</dbReference>
<accession>A0A9Q1C9L4</accession>
<reference evidence="13" key="1">
    <citation type="submission" date="2021-10" db="EMBL/GenBank/DDBJ databases">
        <title>Tropical sea cucumber genome reveals ecological adaptation and Cuvierian tubules defense mechanism.</title>
        <authorList>
            <person name="Chen T."/>
        </authorList>
    </citation>
    <scope>NUCLEOTIDE SEQUENCE</scope>
    <source>
        <strain evidence="13">Nanhai2018</strain>
        <tissue evidence="13">Muscle</tissue>
    </source>
</reference>
<proteinExistence type="inferred from homology"/>
<name>A0A9Q1C9L4_HOLLE</name>
<comment type="subcellular location">
    <subcellularLocation>
        <location evidence="1">Nucleus</location>
    </subcellularLocation>
</comment>
<gene>
    <name evidence="13" type="ORF">HOLleu_14908</name>
</gene>
<dbReference type="EMBL" id="JAIZAY010000006">
    <property type="protein sequence ID" value="KAJ8040581.1"/>
    <property type="molecule type" value="Genomic_DNA"/>
</dbReference>
<dbReference type="Pfam" id="PF00096">
    <property type="entry name" value="zf-C2H2"/>
    <property type="match status" value="2"/>
</dbReference>
<dbReference type="SMART" id="SM00355">
    <property type="entry name" value="ZnF_C2H2"/>
    <property type="match status" value="3"/>
</dbReference>
<dbReference type="GO" id="GO:0008270">
    <property type="term" value="F:zinc ion binding"/>
    <property type="evidence" value="ECO:0007669"/>
    <property type="project" value="UniProtKB-KW"/>
</dbReference>
<dbReference type="FunFam" id="3.30.160.60:FF:000193">
    <property type="entry name" value="Zinc finger protein 300"/>
    <property type="match status" value="1"/>
</dbReference>
<feature type="domain" description="C2H2-type" evidence="12">
    <location>
        <begin position="196"/>
        <end position="224"/>
    </location>
</feature>
<evidence type="ECO:0000256" key="6">
    <source>
        <dbReference type="ARBA" id="ARBA00022833"/>
    </source>
</evidence>
<keyword evidence="6" id="KW-0862">Zinc</keyword>
<keyword evidence="9" id="KW-0539">Nucleus</keyword>
<dbReference type="PROSITE" id="PS50157">
    <property type="entry name" value="ZINC_FINGER_C2H2_2"/>
    <property type="match status" value="3"/>
</dbReference>
<keyword evidence="5 10" id="KW-0863">Zinc-finger</keyword>
<evidence type="ECO:0000256" key="3">
    <source>
        <dbReference type="ARBA" id="ARBA00022723"/>
    </source>
</evidence>
<feature type="domain" description="C2H2-type" evidence="12">
    <location>
        <begin position="225"/>
        <end position="252"/>
    </location>
</feature>
<evidence type="ECO:0000256" key="5">
    <source>
        <dbReference type="ARBA" id="ARBA00022771"/>
    </source>
</evidence>
<feature type="region of interest" description="Disordered" evidence="11">
    <location>
        <begin position="45"/>
        <end position="66"/>
    </location>
</feature>
<dbReference type="InterPro" id="IPR013087">
    <property type="entry name" value="Znf_C2H2_type"/>
</dbReference>
<evidence type="ECO:0000256" key="7">
    <source>
        <dbReference type="ARBA" id="ARBA00023015"/>
    </source>
</evidence>
<dbReference type="OrthoDB" id="427030at2759"/>
<dbReference type="Proteomes" id="UP001152320">
    <property type="component" value="Chromosome 6"/>
</dbReference>